<evidence type="ECO:0000313" key="1">
    <source>
        <dbReference type="EMBL" id="VTS85840.1"/>
    </source>
</evidence>
<reference evidence="1 2" key="1">
    <citation type="submission" date="2019-05" db="EMBL/GenBank/DDBJ databases">
        <authorList>
            <consortium name="Pathogen Informatics"/>
        </authorList>
    </citation>
    <scope>NUCLEOTIDE SEQUENCE [LARGE SCALE GENOMIC DNA]</scope>
    <source>
        <strain evidence="1 2">NCTC7982</strain>
    </source>
</reference>
<dbReference type="EMBL" id="CABEIM010000003">
    <property type="protein sequence ID" value="VTS85840.1"/>
    <property type="molecule type" value="Genomic_DNA"/>
</dbReference>
<dbReference type="Proteomes" id="UP000373301">
    <property type="component" value="Unassembled WGS sequence"/>
</dbReference>
<accession>A0A9X9QRP6</accession>
<name>A0A9X9QRP6_STRDY</name>
<evidence type="ECO:0000313" key="2">
    <source>
        <dbReference type="Proteomes" id="UP000373301"/>
    </source>
</evidence>
<proteinExistence type="predicted"/>
<dbReference type="AlphaFoldDB" id="A0A9X9QRP6"/>
<protein>
    <submittedName>
        <fullName evidence="1">Prophage pi2 protein 38</fullName>
    </submittedName>
</protein>
<gene>
    <name evidence="1" type="ORF">NCTC7982_01967</name>
</gene>
<comment type="caution">
    <text evidence="1">The sequence shown here is derived from an EMBL/GenBank/DDBJ whole genome shotgun (WGS) entry which is preliminary data.</text>
</comment>
<organism evidence="1 2">
    <name type="scientific">Streptococcus dysgalactiae</name>
    <dbReference type="NCBI Taxonomy" id="1334"/>
    <lineage>
        <taxon>Bacteria</taxon>
        <taxon>Bacillati</taxon>
        <taxon>Bacillota</taxon>
        <taxon>Bacilli</taxon>
        <taxon>Lactobacillales</taxon>
        <taxon>Streptococcaceae</taxon>
        <taxon>Streptococcus</taxon>
    </lineage>
</organism>
<sequence length="108" mass="12602">MQFKDLFRVLKETKLPVAYHHFEEGHSPRPPFMVYLVTDSDNLGADNWAYHKGLNVQIELYTTKKDLVTEETVESVLDAHRLYFDKVETYITSEKLYQTIYSITLLGG</sequence>
<dbReference type="RefSeq" id="WP_143934971.1">
    <property type="nucleotide sequence ID" value="NZ_CABEIM010000003.1"/>
</dbReference>